<sequence length="428" mass="44371">MTTFAVVRPATREALLLRVLACATVALAPVEGYLTAVQSQLGKVAPALLTAVWLVVRIRRRQPPRPTPLHAVLALLAVVLAATASRHAAGGFTAEYTLRWLPFLVVTAVLADVASREVPIRWLLLAAAAGATVAGAGALYSLVAEGEARASGPQPDPNDLAYFLVAAVPLLAALHHRGRGAIPTAEAPRLAALHRRGRGVILTAAGIILVAGATATFSRGGALGLAAAVGWLLLRRVLPWRVVGVAAAAVAGLGVAALLFAGPQLDRALQEKSFIAASNVDTRELRWQAAARMLTAHPVLGVGPGGFREHYAAESHNAEVDEQTPVAHNMYLEVAAELGLPGFALFAGVVGVAAVASERTVRRAGPGPQRTEAVAIQASLLAVLVTSTFLSEQYYLPLWSLAALAAAAESRNCREGEGSADAGAARDQ</sequence>
<gene>
    <name evidence="7" type="ORF">SAMN04489727_7827</name>
</gene>
<evidence type="ECO:0000313" key="7">
    <source>
        <dbReference type="EMBL" id="SED42716.1"/>
    </source>
</evidence>
<keyword evidence="3 5" id="KW-1133">Transmembrane helix</keyword>
<reference evidence="8" key="1">
    <citation type="submission" date="2016-10" db="EMBL/GenBank/DDBJ databases">
        <authorList>
            <person name="Varghese N."/>
            <person name="Submissions S."/>
        </authorList>
    </citation>
    <scope>NUCLEOTIDE SEQUENCE [LARGE SCALE GENOMIC DNA]</scope>
    <source>
        <strain evidence="8">DSM 44544</strain>
    </source>
</reference>
<accession>A0A1H5AJX3</accession>
<dbReference type="InterPro" id="IPR051533">
    <property type="entry name" value="WaaL-like"/>
</dbReference>
<protein>
    <submittedName>
        <fullName evidence="7">O-antigen ligase</fullName>
    </submittedName>
</protein>
<keyword evidence="4 5" id="KW-0472">Membrane</keyword>
<evidence type="ECO:0000256" key="4">
    <source>
        <dbReference type="ARBA" id="ARBA00023136"/>
    </source>
</evidence>
<organism evidence="7 8">
    <name type="scientific">Amycolatopsis tolypomycina</name>
    <dbReference type="NCBI Taxonomy" id="208445"/>
    <lineage>
        <taxon>Bacteria</taxon>
        <taxon>Bacillati</taxon>
        <taxon>Actinomycetota</taxon>
        <taxon>Actinomycetes</taxon>
        <taxon>Pseudonocardiales</taxon>
        <taxon>Pseudonocardiaceae</taxon>
        <taxon>Amycolatopsis</taxon>
    </lineage>
</organism>
<feature type="transmembrane region" description="Helical" evidence="5">
    <location>
        <begin position="37"/>
        <end position="56"/>
    </location>
</feature>
<feature type="transmembrane region" description="Helical" evidence="5">
    <location>
        <begin position="238"/>
        <end position="262"/>
    </location>
</feature>
<feature type="transmembrane region" description="Helical" evidence="5">
    <location>
        <begin position="97"/>
        <end position="115"/>
    </location>
</feature>
<evidence type="ECO:0000313" key="8">
    <source>
        <dbReference type="Proteomes" id="UP000199622"/>
    </source>
</evidence>
<evidence type="ECO:0000259" key="6">
    <source>
        <dbReference type="Pfam" id="PF04932"/>
    </source>
</evidence>
<dbReference type="EMBL" id="FNSO01000004">
    <property type="protein sequence ID" value="SED42716.1"/>
    <property type="molecule type" value="Genomic_DNA"/>
</dbReference>
<comment type="subcellular location">
    <subcellularLocation>
        <location evidence="1">Membrane</location>
        <topology evidence="1">Multi-pass membrane protein</topology>
    </subcellularLocation>
</comment>
<dbReference type="Proteomes" id="UP000199622">
    <property type="component" value="Unassembled WGS sequence"/>
</dbReference>
<dbReference type="InterPro" id="IPR007016">
    <property type="entry name" value="O-antigen_ligase-rel_domated"/>
</dbReference>
<keyword evidence="7" id="KW-0436">Ligase</keyword>
<proteinExistence type="predicted"/>
<dbReference type="GO" id="GO:0016020">
    <property type="term" value="C:membrane"/>
    <property type="evidence" value="ECO:0007669"/>
    <property type="project" value="UniProtKB-SubCell"/>
</dbReference>
<dbReference type="PANTHER" id="PTHR37422">
    <property type="entry name" value="TEICHURONIC ACID BIOSYNTHESIS PROTEIN TUAE"/>
    <property type="match status" value="1"/>
</dbReference>
<evidence type="ECO:0000256" key="2">
    <source>
        <dbReference type="ARBA" id="ARBA00022692"/>
    </source>
</evidence>
<dbReference type="GO" id="GO:0016874">
    <property type="term" value="F:ligase activity"/>
    <property type="evidence" value="ECO:0007669"/>
    <property type="project" value="UniProtKB-KW"/>
</dbReference>
<feature type="transmembrane region" description="Helical" evidence="5">
    <location>
        <begin position="68"/>
        <end position="85"/>
    </location>
</feature>
<dbReference type="AlphaFoldDB" id="A0A1H5AJX3"/>
<feature type="transmembrane region" description="Helical" evidence="5">
    <location>
        <begin position="122"/>
        <end position="140"/>
    </location>
</feature>
<keyword evidence="2 5" id="KW-0812">Transmembrane</keyword>
<dbReference type="PANTHER" id="PTHR37422:SF13">
    <property type="entry name" value="LIPOPOLYSACCHARIDE BIOSYNTHESIS PROTEIN PA4999-RELATED"/>
    <property type="match status" value="1"/>
</dbReference>
<keyword evidence="8" id="KW-1185">Reference proteome</keyword>
<evidence type="ECO:0000256" key="5">
    <source>
        <dbReference type="SAM" id="Phobius"/>
    </source>
</evidence>
<evidence type="ECO:0000256" key="1">
    <source>
        <dbReference type="ARBA" id="ARBA00004141"/>
    </source>
</evidence>
<dbReference type="STRING" id="208445.SAMN04489727_7827"/>
<dbReference type="RefSeq" id="WP_091316893.1">
    <property type="nucleotide sequence ID" value="NZ_FNSO01000004.1"/>
</dbReference>
<dbReference type="OrthoDB" id="3712354at2"/>
<evidence type="ECO:0000256" key="3">
    <source>
        <dbReference type="ARBA" id="ARBA00022989"/>
    </source>
</evidence>
<feature type="transmembrane region" description="Helical" evidence="5">
    <location>
        <begin position="160"/>
        <end position="178"/>
    </location>
</feature>
<feature type="domain" description="O-antigen ligase-related" evidence="6">
    <location>
        <begin position="205"/>
        <end position="347"/>
    </location>
</feature>
<name>A0A1H5AJX3_9PSEU</name>
<dbReference type="Pfam" id="PF04932">
    <property type="entry name" value="Wzy_C"/>
    <property type="match status" value="1"/>
</dbReference>
<feature type="transmembrane region" description="Helical" evidence="5">
    <location>
        <begin position="199"/>
        <end position="218"/>
    </location>
</feature>